<keyword evidence="2" id="KW-1185">Reference proteome</keyword>
<dbReference type="EMBL" id="CP001359">
    <property type="protein sequence ID" value="ACL65678.1"/>
    <property type="molecule type" value="Genomic_DNA"/>
</dbReference>
<evidence type="ECO:0000313" key="2">
    <source>
        <dbReference type="Proteomes" id="UP000007089"/>
    </source>
</evidence>
<proteinExistence type="predicted"/>
<name>B8JAF9_ANAD2</name>
<dbReference type="HOGENOM" id="CLU_2766809_0_0_7"/>
<reference evidence="1" key="1">
    <citation type="submission" date="2009-01" db="EMBL/GenBank/DDBJ databases">
        <title>Complete sequence of Anaeromyxobacter dehalogenans 2CP-1.</title>
        <authorList>
            <consortium name="US DOE Joint Genome Institute"/>
            <person name="Lucas S."/>
            <person name="Copeland A."/>
            <person name="Lapidus A."/>
            <person name="Glavina del Rio T."/>
            <person name="Dalin E."/>
            <person name="Tice H."/>
            <person name="Bruce D."/>
            <person name="Goodwin L."/>
            <person name="Pitluck S."/>
            <person name="Saunders E."/>
            <person name="Brettin T."/>
            <person name="Detter J.C."/>
            <person name="Han C."/>
            <person name="Larimer F."/>
            <person name="Land M."/>
            <person name="Hauser L."/>
            <person name="Kyrpides N."/>
            <person name="Ovchinnikova G."/>
            <person name="Beliaev A.S."/>
            <person name="Richardson P."/>
        </authorList>
    </citation>
    <scope>NUCLEOTIDE SEQUENCE</scope>
    <source>
        <strain evidence="1">2CP-1</strain>
    </source>
</reference>
<protein>
    <submittedName>
        <fullName evidence="1">Uncharacterized protein</fullName>
    </submittedName>
</protein>
<sequence length="69" mass="7607">MSVSVAIWPSFVTVVSSLIRSFLSEFASVSSLVSLSNFWTVPVSWWVRIVLPVLDADEPVPMSLEDPVP</sequence>
<dbReference type="KEGG" id="acp:A2cp1_2340"/>
<dbReference type="AlphaFoldDB" id="B8JAF9"/>
<gene>
    <name evidence="1" type="ordered locus">A2cp1_2340</name>
</gene>
<evidence type="ECO:0000313" key="1">
    <source>
        <dbReference type="EMBL" id="ACL65678.1"/>
    </source>
</evidence>
<organism evidence="1 2">
    <name type="scientific">Anaeromyxobacter dehalogenans (strain ATCC BAA-258 / DSM 21875 / 2CP-1)</name>
    <dbReference type="NCBI Taxonomy" id="455488"/>
    <lineage>
        <taxon>Bacteria</taxon>
        <taxon>Pseudomonadati</taxon>
        <taxon>Myxococcota</taxon>
        <taxon>Myxococcia</taxon>
        <taxon>Myxococcales</taxon>
        <taxon>Cystobacterineae</taxon>
        <taxon>Anaeromyxobacteraceae</taxon>
        <taxon>Anaeromyxobacter</taxon>
    </lineage>
</organism>
<dbReference type="Proteomes" id="UP000007089">
    <property type="component" value="Chromosome"/>
</dbReference>
<accession>B8JAF9</accession>